<feature type="region of interest" description="Disordered" evidence="1">
    <location>
        <begin position="160"/>
        <end position="181"/>
    </location>
</feature>
<dbReference type="SUPFAM" id="SSF52980">
    <property type="entry name" value="Restriction endonuclease-like"/>
    <property type="match status" value="2"/>
</dbReference>
<comment type="caution">
    <text evidence="2">The sequence shown here is derived from an EMBL/GenBank/DDBJ whole genome shotgun (WGS) entry which is preliminary data.</text>
</comment>
<reference evidence="2 3" key="1">
    <citation type="journal article" date="2016" name="Sci. Rep.">
        <title>The genome sequence of the outbreeding globe artichoke constructed de novo incorporating a phase-aware low-pass sequencing strategy of F1 progeny.</title>
        <authorList>
            <person name="Scaglione D."/>
            <person name="Reyes-Chin-Wo S."/>
            <person name="Acquadro A."/>
            <person name="Froenicke L."/>
            <person name="Portis E."/>
            <person name="Beitel C."/>
            <person name="Tirone M."/>
            <person name="Mauro R."/>
            <person name="Lo Monaco A."/>
            <person name="Mauromicale G."/>
            <person name="Faccioli P."/>
            <person name="Cattivelli L."/>
            <person name="Rieseberg L."/>
            <person name="Michelmore R."/>
            <person name="Lanteri S."/>
        </authorList>
    </citation>
    <scope>NUCLEOTIDE SEQUENCE [LARGE SCALE GENOMIC DNA]</scope>
    <source>
        <strain evidence="2">2C</strain>
    </source>
</reference>
<dbReference type="EMBL" id="LEKV01001862">
    <property type="protein sequence ID" value="KVI05725.1"/>
    <property type="molecule type" value="Genomic_DNA"/>
</dbReference>
<evidence type="ECO:0000256" key="1">
    <source>
        <dbReference type="SAM" id="MobiDB-lite"/>
    </source>
</evidence>
<dbReference type="Gramene" id="KVI05725">
    <property type="protein sequence ID" value="KVI05725"/>
    <property type="gene ID" value="Ccrd_015942"/>
</dbReference>
<organism evidence="2 3">
    <name type="scientific">Cynara cardunculus var. scolymus</name>
    <name type="common">Globe artichoke</name>
    <name type="synonym">Cynara scolymus</name>
    <dbReference type="NCBI Taxonomy" id="59895"/>
    <lineage>
        <taxon>Eukaryota</taxon>
        <taxon>Viridiplantae</taxon>
        <taxon>Streptophyta</taxon>
        <taxon>Embryophyta</taxon>
        <taxon>Tracheophyta</taxon>
        <taxon>Spermatophyta</taxon>
        <taxon>Magnoliopsida</taxon>
        <taxon>eudicotyledons</taxon>
        <taxon>Gunneridae</taxon>
        <taxon>Pentapetalae</taxon>
        <taxon>asterids</taxon>
        <taxon>campanulids</taxon>
        <taxon>Asterales</taxon>
        <taxon>Asteraceae</taxon>
        <taxon>Carduoideae</taxon>
        <taxon>Cardueae</taxon>
        <taxon>Carduinae</taxon>
        <taxon>Cynara</taxon>
    </lineage>
</organism>
<dbReference type="AlphaFoldDB" id="A0A103YAX1"/>
<accession>A0A103YAX1</accession>
<dbReference type="InterPro" id="IPR011335">
    <property type="entry name" value="Restrct_endonuc-II-like"/>
</dbReference>
<dbReference type="InterPro" id="IPR051703">
    <property type="entry name" value="NF-kappa-B_Signaling_Reg"/>
</dbReference>
<name>A0A103YAX1_CYNCS</name>
<evidence type="ECO:0000313" key="3">
    <source>
        <dbReference type="Proteomes" id="UP000243975"/>
    </source>
</evidence>
<dbReference type="PANTHER" id="PTHR46609">
    <property type="entry name" value="EXONUCLEASE, PHAGE-TYPE/RECB, C-TERMINAL DOMAIN-CONTAINING PROTEIN"/>
    <property type="match status" value="1"/>
</dbReference>
<sequence>MTNACFISLRCFHHPKRKKLRVDLFRPLSTSVSPLHRAPLTSLVHHSQPLTLTSQLSPSDAPSQRSEEWFALRRDKLTTSTFSTALGFWKGRRRYELWHEKGQMEVMNREWVDLYCWTPNGSTIFRVCRDQEYWALIHGILREFWWENVVPAREALSMGSEEEAKKYEPTSTHDQTESVIRKSKELASKKMEVFNSKGTSWAEQWDPVQDPPVNEKKNEDKKKKEETRGKGAMKSILSLAWMKNLGKKSEK</sequence>
<dbReference type="Gene3D" id="3.90.320.10">
    <property type="match status" value="1"/>
</dbReference>
<feature type="compositionally biased region" description="Basic and acidic residues" evidence="1">
    <location>
        <begin position="213"/>
        <end position="229"/>
    </location>
</feature>
<dbReference type="GO" id="GO:0006281">
    <property type="term" value="P:DNA repair"/>
    <property type="evidence" value="ECO:0007669"/>
    <property type="project" value="UniProtKB-ARBA"/>
</dbReference>
<keyword evidence="3" id="KW-1185">Reference proteome</keyword>
<dbReference type="STRING" id="59895.A0A103YAX1"/>
<protein>
    <submittedName>
        <fullName evidence="2">Uncharacterized protein</fullName>
    </submittedName>
</protein>
<gene>
    <name evidence="2" type="ORF">Ccrd_015942</name>
</gene>
<feature type="region of interest" description="Disordered" evidence="1">
    <location>
        <begin position="198"/>
        <end position="235"/>
    </location>
</feature>
<dbReference type="Proteomes" id="UP000243975">
    <property type="component" value="Unassembled WGS sequence"/>
</dbReference>
<proteinExistence type="predicted"/>
<dbReference type="InterPro" id="IPR011604">
    <property type="entry name" value="PDDEXK-like_dom_sf"/>
</dbReference>
<dbReference type="PANTHER" id="PTHR46609:SF6">
    <property type="entry name" value="EXONUCLEASE, PHAGE-TYPE_RECB, C-TERMINAL DOMAIN-CONTAINING PROTEIN-RELATED"/>
    <property type="match status" value="1"/>
</dbReference>
<evidence type="ECO:0000313" key="2">
    <source>
        <dbReference type="EMBL" id="KVI05725.1"/>
    </source>
</evidence>